<evidence type="ECO:0000313" key="1">
    <source>
        <dbReference type="EMBL" id="HJG87302.1"/>
    </source>
</evidence>
<sequence length="119" mass="13082">MAKTEHQKELLSAWRGRAVVGGVCAIRCTANNRVLLSAAANPAGLRNRFQFSVSTGSCTFLPLAADWSRYGGQSFVFTVLEELEKGPEQIDAQFRADLEALAALWRERLAAEGAEFYTK</sequence>
<proteinExistence type="predicted"/>
<dbReference type="EMBL" id="DYUC01000099">
    <property type="protein sequence ID" value="HJG87302.1"/>
    <property type="molecule type" value="Genomic_DNA"/>
</dbReference>
<dbReference type="Proteomes" id="UP000760668">
    <property type="component" value="Unassembled WGS sequence"/>
</dbReference>
<organism evidence="1 2">
    <name type="scientific">Pseudoflavonifractor capillosus</name>
    <dbReference type="NCBI Taxonomy" id="106588"/>
    <lineage>
        <taxon>Bacteria</taxon>
        <taxon>Bacillati</taxon>
        <taxon>Bacillota</taxon>
        <taxon>Clostridia</taxon>
        <taxon>Eubacteriales</taxon>
        <taxon>Oscillospiraceae</taxon>
        <taxon>Pseudoflavonifractor</taxon>
    </lineage>
</organism>
<comment type="caution">
    <text evidence="1">The sequence shown here is derived from an EMBL/GenBank/DDBJ whole genome shotgun (WGS) entry which is preliminary data.</text>
</comment>
<reference evidence="1" key="1">
    <citation type="journal article" date="2021" name="PeerJ">
        <title>Extensive microbial diversity within the chicken gut microbiome revealed by metagenomics and culture.</title>
        <authorList>
            <person name="Gilroy R."/>
            <person name="Ravi A."/>
            <person name="Getino M."/>
            <person name="Pursley I."/>
            <person name="Horton D.L."/>
            <person name="Alikhan N.F."/>
            <person name="Baker D."/>
            <person name="Gharbi K."/>
            <person name="Hall N."/>
            <person name="Watson M."/>
            <person name="Adriaenssens E.M."/>
            <person name="Foster-Nyarko E."/>
            <person name="Jarju S."/>
            <person name="Secka A."/>
            <person name="Antonio M."/>
            <person name="Oren A."/>
            <person name="Chaudhuri R.R."/>
            <person name="La Ragione R."/>
            <person name="Hildebrand F."/>
            <person name="Pallen M.J."/>
        </authorList>
    </citation>
    <scope>NUCLEOTIDE SEQUENCE</scope>
    <source>
        <strain evidence="1">CHK179-5677</strain>
    </source>
</reference>
<name>A0A921MN66_9FIRM</name>
<dbReference type="Gene3D" id="3.40.1440.10">
    <property type="entry name" value="GIY-YIG endonuclease"/>
    <property type="match status" value="1"/>
</dbReference>
<dbReference type="CDD" id="cd10451">
    <property type="entry name" value="GIY-YIG_LuxR_like"/>
    <property type="match status" value="1"/>
</dbReference>
<dbReference type="InterPro" id="IPR035901">
    <property type="entry name" value="GIY-YIG_endonuc_sf"/>
</dbReference>
<evidence type="ECO:0000313" key="2">
    <source>
        <dbReference type="Proteomes" id="UP000760668"/>
    </source>
</evidence>
<reference evidence="1" key="2">
    <citation type="submission" date="2021-09" db="EMBL/GenBank/DDBJ databases">
        <authorList>
            <person name="Gilroy R."/>
        </authorList>
    </citation>
    <scope>NUCLEOTIDE SEQUENCE</scope>
    <source>
        <strain evidence="1">CHK179-5677</strain>
    </source>
</reference>
<gene>
    <name evidence="1" type="ORF">K8V01_09820</name>
</gene>
<dbReference type="AlphaFoldDB" id="A0A921MN66"/>
<dbReference type="RefSeq" id="WP_295370472.1">
    <property type="nucleotide sequence ID" value="NZ_DYUC01000099.1"/>
</dbReference>
<accession>A0A921MN66</accession>
<protein>
    <submittedName>
        <fullName evidence="1">GIY-YIG nuclease family protein</fullName>
    </submittedName>
</protein>